<evidence type="ECO:0000256" key="3">
    <source>
        <dbReference type="ARBA" id="ARBA00022729"/>
    </source>
</evidence>
<evidence type="ECO:0000256" key="4">
    <source>
        <dbReference type="ARBA" id="ARBA00022824"/>
    </source>
</evidence>
<dbReference type="GO" id="GO:0005788">
    <property type="term" value="C:endoplasmic reticulum lumen"/>
    <property type="evidence" value="ECO:0007669"/>
    <property type="project" value="UniProtKB-SubCell"/>
</dbReference>
<dbReference type="Pfam" id="PF18404">
    <property type="entry name" value="Glyco_transf_24"/>
    <property type="match status" value="1"/>
</dbReference>
<dbReference type="GO" id="GO:0003980">
    <property type="term" value="F:UDP-glucose:glycoprotein glucosyltransferase activity"/>
    <property type="evidence" value="ECO:0007669"/>
    <property type="project" value="InterPro"/>
</dbReference>
<evidence type="ECO:0000313" key="9">
    <source>
        <dbReference type="Proteomes" id="UP000078348"/>
    </source>
</evidence>
<dbReference type="GO" id="GO:0036503">
    <property type="term" value="P:ERAD pathway"/>
    <property type="evidence" value="ECO:0007669"/>
    <property type="project" value="TreeGrafter"/>
</dbReference>
<dbReference type="InterPro" id="IPR029044">
    <property type="entry name" value="Nucleotide-diphossugar_trans"/>
</dbReference>
<dbReference type="GO" id="GO:0018279">
    <property type="term" value="P:protein N-linked glycosylation via asparagine"/>
    <property type="evidence" value="ECO:0007669"/>
    <property type="project" value="TreeGrafter"/>
</dbReference>
<keyword evidence="9" id="KW-1185">Reference proteome</keyword>
<organism evidence="8 9">
    <name type="scientific">Blastocystis sp. subtype 1 (strain ATCC 50177 / NandII)</name>
    <dbReference type="NCBI Taxonomy" id="478820"/>
    <lineage>
        <taxon>Eukaryota</taxon>
        <taxon>Sar</taxon>
        <taxon>Stramenopiles</taxon>
        <taxon>Bigyra</taxon>
        <taxon>Opalozoa</taxon>
        <taxon>Opalinata</taxon>
        <taxon>Blastocystidae</taxon>
        <taxon>Blastocystis</taxon>
    </lineage>
</organism>
<dbReference type="InterPro" id="IPR009448">
    <property type="entry name" value="UDP-g_GGtrans"/>
</dbReference>
<evidence type="ECO:0000259" key="7">
    <source>
        <dbReference type="Pfam" id="PF18404"/>
    </source>
</evidence>
<accession>A0A196S929</accession>
<dbReference type="GO" id="GO:0051082">
    <property type="term" value="F:unfolded protein binding"/>
    <property type="evidence" value="ECO:0007669"/>
    <property type="project" value="TreeGrafter"/>
</dbReference>
<comment type="subcellular location">
    <subcellularLocation>
        <location evidence="2">Endoplasmic reticulum lumen</location>
    </subcellularLocation>
</comment>
<dbReference type="Proteomes" id="UP000078348">
    <property type="component" value="Unassembled WGS sequence"/>
</dbReference>
<dbReference type="Pfam" id="PF06427">
    <property type="entry name" value="UDP-g_GGTase"/>
    <property type="match status" value="1"/>
</dbReference>
<dbReference type="PANTHER" id="PTHR11226:SF0">
    <property type="entry name" value="UDP-GLUCOSE:GLYCOPROTEIN GLUCOSYLTRANSFERASE"/>
    <property type="match status" value="1"/>
</dbReference>
<feature type="domain" description="Glucosyltransferase 24 catalytic" evidence="7">
    <location>
        <begin position="752"/>
        <end position="1021"/>
    </location>
</feature>
<evidence type="ECO:0000313" key="8">
    <source>
        <dbReference type="EMBL" id="OAO12494.1"/>
    </source>
</evidence>
<dbReference type="Pfam" id="PF18402">
    <property type="entry name" value="Thioredoxin_14"/>
    <property type="match status" value="1"/>
</dbReference>
<dbReference type="STRING" id="478820.A0A196S929"/>
<comment type="cofactor">
    <cofactor evidence="1">
        <name>Ca(2+)</name>
        <dbReference type="ChEBI" id="CHEBI:29108"/>
    </cofactor>
</comment>
<dbReference type="InterPro" id="IPR040497">
    <property type="entry name" value="Glyco_transf_24"/>
</dbReference>
<gene>
    <name evidence="8" type="ORF">AV274_5849</name>
</gene>
<dbReference type="Gene3D" id="3.90.550.10">
    <property type="entry name" value="Spore Coat Polysaccharide Biosynthesis Protein SpsA, Chain A"/>
    <property type="match status" value="1"/>
</dbReference>
<sequence>MAFVREQIAFQKDADLLQLSPRDCDTIRGLLHTSLTSPSTFRFSLQVQSDPSILWVNDIEKDAPYARLPRSLRSFLLNSFMLPQVRANYLSRVFVIDPAADNREVYQTVYEVLQQRLPIRCGFLFSSPALRERCSDTCRSVPLVKSDPIDPIQLGQLGLELLQSPSPLLFVVFFFNFLSQPDHSVGAALELVDELTERPGSERVLAEGRHLETLARMVKKVGELGLKEEMEMVNGRVFELMNFQEFIREAYSDIELIVDGIERKKITRVTGILPFLLEASSTGEFYDRELLAPFAEQRFVEVDEALLEMEGSVRVMEGDVTTAVLSITPQFLHSFTEFPELKRTSLYLSTRDNSLLPLLSLLRHISLHHLTDSLADVILCARNEGVSVDALAQCVNVYLEEEDCEKLGDSWKTDSQVERWNAKISPYFGEETSVVVNGRFFAFSLFSSSSLQTLVETDQRLSLPLHEAFPRISLLSLLPFIHAHLADFSTPLPSLPSSPFLLASSSSSSPITFTAVIDPLTKPAQRFLALLYALQPLFPFSYSVLFMPHTDYSDLPLKRSFRYVASSDALASWNDLPPQYLYTMSVETPFRWSVISYYAECDLDNIRIIDENTFVFAQYVIEGIVMEGSCFNTTEQTVPAQGMMLELKKLGQEGVVSDTVVMNNRGYWQLKGDMGVYEIGVSKENADLAFVDDDQKQTEKVTVYCWSHLDDSLQLAVRRKEKKESFFDRVKSGLFSHASESNAMAEEAEEEINIFSLASGHLYERFLKIMMRSFSETASKKVHFWLIENFLSPQFKDSIPELCSHFGYRVSYVSYKWPRWVVPQSEKQRIIWAYKILFLDVLFPLSVKKIIYVDSDQVSRVDINELWEMDIKGHVYAYTPLCTSNPDTKGFMFWTQGYWKEHLNGKPYHVSALYRIDLEAIAMECDQAYVYNGLAQDPNSLSNLDQDLPNFIQDQVPIYSLPQEWLWCESWCSMETKKDAKTIDLCNNPQHKEPKLDMAKRVISGPLFHESWVELDNEIHDFESSVMKDNQRQPAVL</sequence>
<feature type="domain" description="UGGT thioredoxin-like" evidence="6">
    <location>
        <begin position="50"/>
        <end position="279"/>
    </location>
</feature>
<evidence type="ECO:0000256" key="1">
    <source>
        <dbReference type="ARBA" id="ARBA00001913"/>
    </source>
</evidence>
<evidence type="ECO:0000256" key="2">
    <source>
        <dbReference type="ARBA" id="ARBA00004319"/>
    </source>
</evidence>
<dbReference type="AlphaFoldDB" id="A0A196S929"/>
<dbReference type="InterPro" id="IPR040692">
    <property type="entry name" value="UGGT_TRXL_3"/>
</dbReference>
<keyword evidence="5" id="KW-0325">Glycoprotein</keyword>
<dbReference type="SUPFAM" id="SSF53448">
    <property type="entry name" value="Nucleotide-diphospho-sugar transferases"/>
    <property type="match status" value="1"/>
</dbReference>
<keyword evidence="3" id="KW-0732">Signal</keyword>
<dbReference type="OrthoDB" id="27683at2759"/>
<keyword evidence="4" id="KW-0256">Endoplasmic reticulum</keyword>
<evidence type="ECO:0000259" key="6">
    <source>
        <dbReference type="Pfam" id="PF18402"/>
    </source>
</evidence>
<comment type="caution">
    <text evidence="8">The sequence shown here is derived from an EMBL/GenBank/DDBJ whole genome shotgun (WGS) entry which is preliminary data.</text>
</comment>
<name>A0A196S929_BLAHN</name>
<evidence type="ECO:0000256" key="5">
    <source>
        <dbReference type="ARBA" id="ARBA00023180"/>
    </source>
</evidence>
<dbReference type="PANTHER" id="PTHR11226">
    <property type="entry name" value="UDP-GLUCOSE GLYCOPROTEIN:GLUCOSYLTRANSFERASE"/>
    <property type="match status" value="1"/>
</dbReference>
<protein>
    <submittedName>
        <fullName evidence="8">UDP-glucose</fullName>
    </submittedName>
</protein>
<dbReference type="EMBL" id="LXWW01000543">
    <property type="protein sequence ID" value="OAO12494.1"/>
    <property type="molecule type" value="Genomic_DNA"/>
</dbReference>
<proteinExistence type="predicted"/>
<reference evidence="8 9" key="1">
    <citation type="submission" date="2016-05" db="EMBL/GenBank/DDBJ databases">
        <title>Nuclear genome of Blastocystis sp. subtype 1 NandII.</title>
        <authorList>
            <person name="Gentekaki E."/>
            <person name="Curtis B."/>
            <person name="Stairs C."/>
            <person name="Eme L."/>
            <person name="Herman E."/>
            <person name="Klimes V."/>
            <person name="Arias M.C."/>
            <person name="Elias M."/>
            <person name="Hilliou F."/>
            <person name="Klute M."/>
            <person name="Malik S.-B."/>
            <person name="Pightling A."/>
            <person name="Rachubinski R."/>
            <person name="Salas D."/>
            <person name="Schlacht A."/>
            <person name="Suga H."/>
            <person name="Archibald J."/>
            <person name="Ball S.G."/>
            <person name="Clark G."/>
            <person name="Dacks J."/>
            <person name="Van Der Giezen M."/>
            <person name="Tsaousis A."/>
            <person name="Roger A."/>
        </authorList>
    </citation>
    <scope>NUCLEOTIDE SEQUENCE [LARGE SCALE GENOMIC DNA]</scope>
    <source>
        <strain evidence="9">ATCC 50177 / NandII</strain>
    </source>
</reference>